<protein>
    <submittedName>
        <fullName evidence="2">Uncharacterized protein</fullName>
    </submittedName>
</protein>
<comment type="caution">
    <text evidence="2">The sequence shown here is derived from an EMBL/GenBank/DDBJ whole genome shotgun (WGS) entry which is preliminary data.</text>
</comment>
<proteinExistence type="predicted"/>
<gene>
    <name evidence="2" type="ORF">C7451_106111</name>
</gene>
<dbReference type="AlphaFoldDB" id="A0A2V3V2Q1"/>
<keyword evidence="3" id="KW-1185">Reference proteome</keyword>
<dbReference type="Proteomes" id="UP000248014">
    <property type="component" value="Unassembled WGS sequence"/>
</dbReference>
<evidence type="ECO:0000313" key="3">
    <source>
        <dbReference type="Proteomes" id="UP000248014"/>
    </source>
</evidence>
<keyword evidence="1" id="KW-0472">Membrane</keyword>
<reference evidence="2 3" key="1">
    <citation type="submission" date="2018-05" db="EMBL/GenBank/DDBJ databases">
        <title>Genomic Encyclopedia of Type Strains, Phase IV (KMG-IV): sequencing the most valuable type-strain genomes for metagenomic binning, comparative biology and taxonomic classification.</title>
        <authorList>
            <person name="Goeker M."/>
        </authorList>
    </citation>
    <scope>NUCLEOTIDE SEQUENCE [LARGE SCALE GENOMIC DNA]</scope>
    <source>
        <strain evidence="2 3">DSM 3183</strain>
    </source>
</reference>
<organism evidence="2 3">
    <name type="scientific">Blastomonas natatoria</name>
    <dbReference type="NCBI Taxonomy" id="34015"/>
    <lineage>
        <taxon>Bacteria</taxon>
        <taxon>Pseudomonadati</taxon>
        <taxon>Pseudomonadota</taxon>
        <taxon>Alphaproteobacteria</taxon>
        <taxon>Sphingomonadales</taxon>
        <taxon>Sphingomonadaceae</taxon>
        <taxon>Blastomonas</taxon>
    </lineage>
</organism>
<feature type="transmembrane region" description="Helical" evidence="1">
    <location>
        <begin position="20"/>
        <end position="38"/>
    </location>
</feature>
<keyword evidence="1" id="KW-0812">Transmembrane</keyword>
<keyword evidence="1" id="KW-1133">Transmembrane helix</keyword>
<dbReference type="EMBL" id="QJJM01000006">
    <property type="protein sequence ID" value="PXW75947.1"/>
    <property type="molecule type" value="Genomic_DNA"/>
</dbReference>
<sequence length="39" mass="4247">MTPHATRILTLAWRTQRPLVGWLVAGWTVFTAAVVVIGG</sequence>
<evidence type="ECO:0000313" key="2">
    <source>
        <dbReference type="EMBL" id="PXW75947.1"/>
    </source>
</evidence>
<accession>A0A2V3V2Q1</accession>
<evidence type="ECO:0000256" key="1">
    <source>
        <dbReference type="SAM" id="Phobius"/>
    </source>
</evidence>
<name>A0A2V3V2Q1_9SPHN</name>